<keyword evidence="3" id="KW-1185">Reference proteome</keyword>
<feature type="domain" description="F-box" evidence="1">
    <location>
        <begin position="9"/>
        <end position="39"/>
    </location>
</feature>
<dbReference type="AlphaFoldDB" id="A0AAV6WFW6"/>
<dbReference type="InterPro" id="IPR036047">
    <property type="entry name" value="F-box-like_dom_sf"/>
</dbReference>
<dbReference type="EMBL" id="WHWC01000015">
    <property type="protein sequence ID" value="KAG8369093.1"/>
    <property type="molecule type" value="Genomic_DNA"/>
</dbReference>
<dbReference type="Pfam" id="PF14299">
    <property type="entry name" value="PP2"/>
    <property type="match status" value="1"/>
</dbReference>
<gene>
    <name evidence="2" type="ORF">BUALT_Bualt15G0114300</name>
</gene>
<dbReference type="SUPFAM" id="SSF81383">
    <property type="entry name" value="F-box domain"/>
    <property type="match status" value="1"/>
</dbReference>
<proteinExistence type="predicted"/>
<dbReference type="InterPro" id="IPR025886">
    <property type="entry name" value="PP2-like"/>
</dbReference>
<evidence type="ECO:0000313" key="2">
    <source>
        <dbReference type="EMBL" id="KAG8369093.1"/>
    </source>
</evidence>
<dbReference type="PANTHER" id="PTHR32278:SF15">
    <property type="entry name" value="F-BOX PROTEIN PP2-B13-RELATED"/>
    <property type="match status" value="1"/>
</dbReference>
<evidence type="ECO:0000259" key="1">
    <source>
        <dbReference type="Pfam" id="PF00646"/>
    </source>
</evidence>
<dbReference type="Pfam" id="PF00646">
    <property type="entry name" value="F-box"/>
    <property type="match status" value="1"/>
</dbReference>
<accession>A0AAV6WFW6</accession>
<evidence type="ECO:0000313" key="3">
    <source>
        <dbReference type="Proteomes" id="UP000826271"/>
    </source>
</evidence>
<dbReference type="PANTHER" id="PTHR32278">
    <property type="entry name" value="F-BOX DOMAIN-CONTAINING PROTEIN"/>
    <property type="match status" value="1"/>
</dbReference>
<dbReference type="InterPro" id="IPR001810">
    <property type="entry name" value="F-box_dom"/>
</dbReference>
<comment type="caution">
    <text evidence="2">The sequence shown here is derived from an EMBL/GenBank/DDBJ whole genome shotgun (WGS) entry which is preliminary data.</text>
</comment>
<name>A0AAV6WFW6_9LAMI</name>
<protein>
    <recommendedName>
        <fullName evidence="1">F-box domain-containing protein</fullName>
    </recommendedName>
</protein>
<dbReference type="Proteomes" id="UP000826271">
    <property type="component" value="Unassembled WGS sequence"/>
</dbReference>
<organism evidence="2 3">
    <name type="scientific">Buddleja alternifolia</name>
    <dbReference type="NCBI Taxonomy" id="168488"/>
    <lineage>
        <taxon>Eukaryota</taxon>
        <taxon>Viridiplantae</taxon>
        <taxon>Streptophyta</taxon>
        <taxon>Embryophyta</taxon>
        <taxon>Tracheophyta</taxon>
        <taxon>Spermatophyta</taxon>
        <taxon>Magnoliopsida</taxon>
        <taxon>eudicotyledons</taxon>
        <taxon>Gunneridae</taxon>
        <taxon>Pentapetalae</taxon>
        <taxon>asterids</taxon>
        <taxon>lamiids</taxon>
        <taxon>Lamiales</taxon>
        <taxon>Scrophulariaceae</taxon>
        <taxon>Buddlejeae</taxon>
        <taxon>Buddleja</taxon>
    </lineage>
</organism>
<reference evidence="2" key="1">
    <citation type="submission" date="2019-10" db="EMBL/GenBank/DDBJ databases">
        <authorList>
            <person name="Zhang R."/>
            <person name="Pan Y."/>
            <person name="Wang J."/>
            <person name="Ma R."/>
            <person name="Yu S."/>
        </authorList>
    </citation>
    <scope>NUCLEOTIDE SEQUENCE</scope>
    <source>
        <strain evidence="2">LA-IB0</strain>
        <tissue evidence="2">Leaf</tissue>
    </source>
</reference>
<dbReference type="CDD" id="cd22162">
    <property type="entry name" value="F-box_AtSKIP3-like"/>
    <property type="match status" value="1"/>
</dbReference>
<sequence length="282" mass="32256">MTCFWNISSRLPEDCVSRVLSLTSPKDACRMLVVSTEFRIPAESNVVWDKFVPSDIVSSTTLKFSSKKELFFILSNSILIDGGYKAFALEKSTGRKSYILSARNLSILHSDDINWTWKCIKESRFHEVAELITVNRLEIQGRIRTKTLSPNTNYGAYLLFKISDHAFGLDSIPCEISVTVGERILTNNTAYLRDPDDKKHQLEGLFYRNRAQLMKERVNKGDERIAQKREDGWLEMELGEFFVGDDEISEEEITMSLMEVKGNQLKGGLIVEGIEVRPRRTN</sequence>